<gene>
    <name evidence="3" type="ORF">P2L57_08355</name>
</gene>
<evidence type="ECO:0000313" key="4">
    <source>
        <dbReference type="Proteomes" id="UP001220022"/>
    </source>
</evidence>
<dbReference type="EMBL" id="JARHTQ010000004">
    <property type="protein sequence ID" value="MDF2255734.1"/>
    <property type="molecule type" value="Genomic_DNA"/>
</dbReference>
<proteinExistence type="predicted"/>
<comment type="caution">
    <text evidence="3">The sequence shown here is derived from an EMBL/GenBank/DDBJ whole genome shotgun (WGS) entry which is preliminary data.</text>
</comment>
<dbReference type="Proteomes" id="UP001220022">
    <property type="component" value="Unassembled WGS sequence"/>
</dbReference>
<accession>A0ABT5YW09</accession>
<evidence type="ECO:0000313" key="3">
    <source>
        <dbReference type="EMBL" id="MDF2255734.1"/>
    </source>
</evidence>
<evidence type="ECO:0000259" key="2">
    <source>
        <dbReference type="Pfam" id="PF13193"/>
    </source>
</evidence>
<dbReference type="SUPFAM" id="SSF56801">
    <property type="entry name" value="Acetyl-CoA synthetase-like"/>
    <property type="match status" value="1"/>
</dbReference>
<feature type="domain" description="AMP-dependent synthetase/ligase" evidence="1">
    <location>
        <begin position="32"/>
        <end position="401"/>
    </location>
</feature>
<sequence length="554" mass="59162">MTTQFHDLVPGEVRAQWTAEGRYPGRPLFTLFQEHAERQPHFPAVIDDEGTISYGELRRLALGLARSLADAGTAPGEVVAVNLPNGRLACAMDLAVAAIGAICLPYPIGRRRQDTLALLRRSKAAAVVITRHVGETDYGKLVQELRPELPSLREVFVHGDPLPGLRSLDAILADLPEPLDKTAETDPDAIGRILVSSGSEAEPKMVAYSHNALCGGRGEFLRSLHRGDQPMRNLYLVPLASSFGSTGTAVTLAFLGGTLAVMSRFDAADAVTLIGRHRPTHILGVPTMFQMMLADPRLAAGATDRVDTSSLVGVVCGGAGVDAATVAACATRFGCAFVNLYGSADGVNCHTQIEDPLEIVQTTAGRPNPKVAAIRIVDADGEDLPHGAEGEIWSRGPMSPHCYVNAPELDAQYRREGGWVTTGDLGRIDPAGRLRITGRKKEIIIRAGLNISPAEVEGLVTTHPAVRSAVCLGVPDDRLGERVCVWVVPTPGGTAPDLAELRRYLFEEMGLERAKLPEILRELAEFPVSPAGKVDKHALRASLDAPKESADAQS</sequence>
<dbReference type="InterPro" id="IPR050237">
    <property type="entry name" value="ATP-dep_AMP-bd_enzyme"/>
</dbReference>
<dbReference type="PANTHER" id="PTHR43767:SF1">
    <property type="entry name" value="NONRIBOSOMAL PEPTIDE SYNTHASE PES1 (EUROFUNG)-RELATED"/>
    <property type="match status" value="1"/>
</dbReference>
<dbReference type="InterPro" id="IPR025110">
    <property type="entry name" value="AMP-bd_C"/>
</dbReference>
<protein>
    <submittedName>
        <fullName evidence="3">Class I adenylate-forming enzyme family protein</fullName>
    </submittedName>
</protein>
<dbReference type="InterPro" id="IPR045851">
    <property type="entry name" value="AMP-bd_C_sf"/>
</dbReference>
<dbReference type="Gene3D" id="3.40.50.12780">
    <property type="entry name" value="N-terminal domain of ligase-like"/>
    <property type="match status" value="1"/>
</dbReference>
<dbReference type="Pfam" id="PF00501">
    <property type="entry name" value="AMP-binding"/>
    <property type="match status" value="1"/>
</dbReference>
<dbReference type="PANTHER" id="PTHR43767">
    <property type="entry name" value="LONG-CHAIN-FATTY-ACID--COA LIGASE"/>
    <property type="match status" value="1"/>
</dbReference>
<feature type="domain" description="AMP-binding enzyme C-terminal" evidence="2">
    <location>
        <begin position="455"/>
        <end position="533"/>
    </location>
</feature>
<evidence type="ECO:0000259" key="1">
    <source>
        <dbReference type="Pfam" id="PF00501"/>
    </source>
</evidence>
<name>A0ABT5YW09_9ACTN</name>
<dbReference type="InterPro" id="IPR000873">
    <property type="entry name" value="AMP-dep_synth/lig_dom"/>
</dbReference>
<reference evidence="3 4" key="1">
    <citation type="submission" date="2023-03" db="EMBL/GenBank/DDBJ databases">
        <title>Draft genome sequence of type strain Streptomyces ferralitis JCM 14344.</title>
        <authorList>
            <person name="Klaysubun C."/>
            <person name="Duangmal K."/>
        </authorList>
    </citation>
    <scope>NUCLEOTIDE SEQUENCE [LARGE SCALE GENOMIC DNA]</scope>
    <source>
        <strain evidence="3 4">JCM 14344</strain>
    </source>
</reference>
<keyword evidence="4" id="KW-1185">Reference proteome</keyword>
<dbReference type="RefSeq" id="WP_275810740.1">
    <property type="nucleotide sequence ID" value="NZ_BAAANM010000019.1"/>
</dbReference>
<organism evidence="3 4">
    <name type="scientific">Streptantibioticus ferralitis</name>
    <dbReference type="NCBI Taxonomy" id="236510"/>
    <lineage>
        <taxon>Bacteria</taxon>
        <taxon>Bacillati</taxon>
        <taxon>Actinomycetota</taxon>
        <taxon>Actinomycetes</taxon>
        <taxon>Kitasatosporales</taxon>
        <taxon>Streptomycetaceae</taxon>
        <taxon>Streptantibioticus</taxon>
    </lineage>
</organism>
<dbReference type="Gene3D" id="3.30.300.30">
    <property type="match status" value="1"/>
</dbReference>
<dbReference type="Pfam" id="PF13193">
    <property type="entry name" value="AMP-binding_C"/>
    <property type="match status" value="1"/>
</dbReference>
<dbReference type="InterPro" id="IPR042099">
    <property type="entry name" value="ANL_N_sf"/>
</dbReference>